<reference evidence="1" key="1">
    <citation type="submission" date="2021-01" db="EMBL/GenBank/DDBJ databases">
        <authorList>
            <person name="Corre E."/>
            <person name="Pelletier E."/>
            <person name="Niang G."/>
            <person name="Scheremetjew M."/>
            <person name="Finn R."/>
            <person name="Kale V."/>
            <person name="Holt S."/>
            <person name="Cochrane G."/>
            <person name="Meng A."/>
            <person name="Brown T."/>
            <person name="Cohen L."/>
        </authorList>
    </citation>
    <scope>NUCLEOTIDE SEQUENCE</scope>
    <source>
        <strain evidence="1">CCMP645</strain>
    </source>
</reference>
<evidence type="ECO:0000313" key="1">
    <source>
        <dbReference type="EMBL" id="CAE0759064.1"/>
    </source>
</evidence>
<accession>A0A6S9U3B8</accession>
<dbReference type="AlphaFoldDB" id="A0A6S9U3B8"/>
<dbReference type="EMBL" id="HBIZ01018627">
    <property type="protein sequence ID" value="CAE0759066.1"/>
    <property type="molecule type" value="Transcribed_RNA"/>
</dbReference>
<organism evidence="1">
    <name type="scientific">Chrysotila carterae</name>
    <name type="common">Marine alga</name>
    <name type="synonym">Syracosphaera carterae</name>
    <dbReference type="NCBI Taxonomy" id="13221"/>
    <lineage>
        <taxon>Eukaryota</taxon>
        <taxon>Haptista</taxon>
        <taxon>Haptophyta</taxon>
        <taxon>Prymnesiophyceae</taxon>
        <taxon>Isochrysidales</taxon>
        <taxon>Isochrysidaceae</taxon>
        <taxon>Chrysotila</taxon>
    </lineage>
</organism>
<evidence type="ECO:0000313" key="2">
    <source>
        <dbReference type="EMBL" id="CAE0759066.1"/>
    </source>
</evidence>
<dbReference type="EMBL" id="HBIZ01018625">
    <property type="protein sequence ID" value="CAE0759064.1"/>
    <property type="molecule type" value="Transcribed_RNA"/>
</dbReference>
<dbReference type="EMBL" id="HBIZ01018628">
    <property type="protein sequence ID" value="CAE0759067.1"/>
    <property type="molecule type" value="Transcribed_RNA"/>
</dbReference>
<protein>
    <submittedName>
        <fullName evidence="1">Uncharacterized protein</fullName>
    </submittedName>
</protein>
<sequence length="116" mass="13291">MQKHLVQRADELLNVGPIADVAQALAEVFFYRLAGHLCHSLNLSKQKLVCAVQEEIALQLEPLKVQRRVGAENAQPPRSLYSGNARIDGIARRFHYYRFQLSFYPHIMRSRCILST</sequence>
<name>A0A6S9U3B8_CHRCT</name>
<evidence type="ECO:0000313" key="3">
    <source>
        <dbReference type="EMBL" id="CAE0759067.1"/>
    </source>
</evidence>
<proteinExistence type="predicted"/>
<gene>
    <name evidence="1" type="ORF">PCAR00345_LOCUS11658</name>
    <name evidence="2" type="ORF">PCAR00345_LOCUS11660</name>
    <name evidence="3" type="ORF">PCAR00345_LOCUS11661</name>
</gene>